<evidence type="ECO:0008006" key="9">
    <source>
        <dbReference type="Google" id="ProtNLM"/>
    </source>
</evidence>
<feature type="transmembrane region" description="Helical" evidence="6">
    <location>
        <begin position="523"/>
        <end position="543"/>
    </location>
</feature>
<feature type="transmembrane region" description="Helical" evidence="6">
    <location>
        <begin position="357"/>
        <end position="377"/>
    </location>
</feature>
<reference evidence="7 8" key="1">
    <citation type="submission" date="2018-02" db="EMBL/GenBank/DDBJ databases">
        <title>The genomes of Aspergillus section Nigri reveals drivers in fungal speciation.</title>
        <authorList>
            <consortium name="DOE Joint Genome Institute"/>
            <person name="Vesth T.C."/>
            <person name="Nybo J."/>
            <person name="Theobald S."/>
            <person name="Brandl J."/>
            <person name="Frisvad J.C."/>
            <person name="Nielsen K.F."/>
            <person name="Lyhne E.K."/>
            <person name="Kogle M.E."/>
            <person name="Kuo A."/>
            <person name="Riley R."/>
            <person name="Clum A."/>
            <person name="Nolan M."/>
            <person name="Lipzen A."/>
            <person name="Salamov A."/>
            <person name="Henrissat B."/>
            <person name="Wiebenga A."/>
            <person name="De vries R.P."/>
            <person name="Grigoriev I.V."/>
            <person name="Mortensen U.H."/>
            <person name="Andersen M.R."/>
            <person name="Baker S.E."/>
        </authorList>
    </citation>
    <scope>NUCLEOTIDE SEQUENCE [LARGE SCALE GENOMIC DNA]</scope>
    <source>
        <strain evidence="7 8">CBS 707.79</strain>
    </source>
</reference>
<feature type="transmembrane region" description="Helical" evidence="6">
    <location>
        <begin position="386"/>
        <end position="404"/>
    </location>
</feature>
<gene>
    <name evidence="7" type="ORF">BO71DRAFT_441811</name>
</gene>
<dbReference type="PANTHER" id="PTHR23501">
    <property type="entry name" value="MAJOR FACILITATOR SUPERFAMILY"/>
    <property type="match status" value="1"/>
</dbReference>
<dbReference type="PANTHER" id="PTHR23501:SF43">
    <property type="entry name" value="MULTIDRUG TRANSPORTER, PUTATIVE (AFU_ORTHOLOGUE AFUA_6G03040)-RELATED"/>
    <property type="match status" value="1"/>
</dbReference>
<dbReference type="Proteomes" id="UP000247810">
    <property type="component" value="Unassembled WGS sequence"/>
</dbReference>
<dbReference type="InterPro" id="IPR036259">
    <property type="entry name" value="MFS_trans_sf"/>
</dbReference>
<accession>A0A319D7Q2</accession>
<protein>
    <recommendedName>
        <fullName evidence="9">MFS general substrate transporter</fullName>
    </recommendedName>
</protein>
<feature type="transmembrane region" description="Helical" evidence="6">
    <location>
        <begin position="276"/>
        <end position="299"/>
    </location>
</feature>
<evidence type="ECO:0000256" key="6">
    <source>
        <dbReference type="SAM" id="Phobius"/>
    </source>
</evidence>
<dbReference type="Gene3D" id="1.20.1250.20">
    <property type="entry name" value="MFS general substrate transporter like domains"/>
    <property type="match status" value="1"/>
</dbReference>
<evidence type="ECO:0000256" key="2">
    <source>
        <dbReference type="ARBA" id="ARBA00022692"/>
    </source>
</evidence>
<feature type="transmembrane region" description="Helical" evidence="6">
    <location>
        <begin position="311"/>
        <end position="337"/>
    </location>
</feature>
<dbReference type="GO" id="GO:0005886">
    <property type="term" value="C:plasma membrane"/>
    <property type="evidence" value="ECO:0007669"/>
    <property type="project" value="TreeGrafter"/>
</dbReference>
<evidence type="ECO:0000256" key="1">
    <source>
        <dbReference type="ARBA" id="ARBA00004141"/>
    </source>
</evidence>
<keyword evidence="3 6" id="KW-1133">Transmembrane helix</keyword>
<organism evidence="7 8">
    <name type="scientific">Aspergillus ellipticus CBS 707.79</name>
    <dbReference type="NCBI Taxonomy" id="1448320"/>
    <lineage>
        <taxon>Eukaryota</taxon>
        <taxon>Fungi</taxon>
        <taxon>Dikarya</taxon>
        <taxon>Ascomycota</taxon>
        <taxon>Pezizomycotina</taxon>
        <taxon>Eurotiomycetes</taxon>
        <taxon>Eurotiomycetidae</taxon>
        <taxon>Eurotiales</taxon>
        <taxon>Aspergillaceae</taxon>
        <taxon>Aspergillus</taxon>
        <taxon>Aspergillus subgen. Circumdati</taxon>
    </lineage>
</organism>
<keyword evidence="2 6" id="KW-0812">Transmembrane</keyword>
<evidence type="ECO:0000256" key="5">
    <source>
        <dbReference type="SAM" id="MobiDB-lite"/>
    </source>
</evidence>
<evidence type="ECO:0000256" key="3">
    <source>
        <dbReference type="ARBA" id="ARBA00022989"/>
    </source>
</evidence>
<feature type="transmembrane region" description="Helical" evidence="6">
    <location>
        <begin position="77"/>
        <end position="94"/>
    </location>
</feature>
<evidence type="ECO:0000313" key="8">
    <source>
        <dbReference type="Proteomes" id="UP000247810"/>
    </source>
</evidence>
<keyword evidence="4 6" id="KW-0472">Membrane</keyword>
<feature type="transmembrane region" description="Helical" evidence="6">
    <location>
        <begin position="42"/>
        <end position="65"/>
    </location>
</feature>
<evidence type="ECO:0000313" key="7">
    <source>
        <dbReference type="EMBL" id="PYH93320.1"/>
    </source>
</evidence>
<keyword evidence="8" id="KW-1185">Reference proteome</keyword>
<feature type="region of interest" description="Disordered" evidence="5">
    <location>
        <begin position="1"/>
        <end position="20"/>
    </location>
</feature>
<feature type="compositionally biased region" description="Polar residues" evidence="5">
    <location>
        <begin position="10"/>
        <end position="20"/>
    </location>
</feature>
<dbReference type="AlphaFoldDB" id="A0A319D7Q2"/>
<proteinExistence type="predicted"/>
<name>A0A319D7Q2_9EURO</name>
<dbReference type="SUPFAM" id="SSF103473">
    <property type="entry name" value="MFS general substrate transporter"/>
    <property type="match status" value="1"/>
</dbReference>
<feature type="transmembrane region" description="Helical" evidence="6">
    <location>
        <begin position="416"/>
        <end position="437"/>
    </location>
</feature>
<evidence type="ECO:0000256" key="4">
    <source>
        <dbReference type="ARBA" id="ARBA00023136"/>
    </source>
</evidence>
<dbReference type="GO" id="GO:0022857">
    <property type="term" value="F:transmembrane transporter activity"/>
    <property type="evidence" value="ECO:0007669"/>
    <property type="project" value="TreeGrafter"/>
</dbReference>
<dbReference type="EMBL" id="KZ825895">
    <property type="protein sequence ID" value="PYH93320.1"/>
    <property type="molecule type" value="Genomic_DNA"/>
</dbReference>
<comment type="subcellular location">
    <subcellularLocation>
        <location evidence="1">Membrane</location>
        <topology evidence="1">Multi-pass membrane protein</topology>
    </subcellularLocation>
</comment>
<feature type="transmembrane region" description="Helical" evidence="6">
    <location>
        <begin position="247"/>
        <end position="264"/>
    </location>
</feature>
<dbReference type="OrthoDB" id="440553at2759"/>
<dbReference type="VEuPathDB" id="FungiDB:BO71DRAFT_441811"/>
<sequence length="565" mass="61179">MTAQDDGPSPDSQGQVRNEVSSLEMEPPALVMTPLKLNLMAVGLWLSLFLSALETTIVGTSLLNIGEDLDDTSNTEWVVFVYLLTIPVGINEAWGRLWPQTHLACGQFHVLGRLDRMCCVADSSSAHHLPSIPRHGRLKHLLSLLRSPRKDSPRRPSRCLYRPAQLCLRDSQPPRPYPRRSHHRSHHMALGILGQVSINLTSPTPDPHIPPSVPGTAITIIILISTVPRMPINLGGSILGTLKRADVIGCTVSVIWSIPLIFALQEAESLCPWDSAPIIATLVLGLVPLLAFAVYETWLTNYSAYEPTFPVRFLVDGVVSTIMLAMFSSGVLLYVAIIEIPQRFQIVNGLSAECSGILLLPMTLVTPFSATAAGIIAGKKPRRSECLTLVGTTFSLVGTVLMGLLPTGYSVPEEQYAYQVILGVGLGLIMPSVFMILRLGISQERLGSAIGANNMVRTLGGCIGLAICQSVSRSKLDTGLGELLSEAQIQALEKSSVIGGLSAGEEMRVREVYGEAFNEEFRVLVAFGVLGVVASMGLVVARWSRERDGGLEVHREDVAMEGRDQ</sequence>